<evidence type="ECO:0000313" key="15">
    <source>
        <dbReference type="Proteomes" id="UP000054144"/>
    </source>
</evidence>
<evidence type="ECO:0000256" key="3">
    <source>
        <dbReference type="ARBA" id="ARBA00005739"/>
    </source>
</evidence>
<evidence type="ECO:0000256" key="7">
    <source>
        <dbReference type="ARBA" id="ARBA00023204"/>
    </source>
</evidence>
<sequence>MDPDSMSVSVSGACTPHGTLDDDERAQKSLKSYLDSLPYPCETPEQMNQCLEDIVGKLYVCAKARNWLVLSNWDGLVQCWLLLHYPMSKPVRVRLVHFYYELSLVPGVDTRTIRGWVDLLNRVLGDKPGQRRKLEPTDLQLPWRPLWRALQRELFPMARTENISRNNNNILLFLAEKCKRYFPANEIPDMLREFLPRLTKESVWTMVPVMTSFLPPTHVYHYWPLFYRLWEAYNSASVDDRMLDLVGELAEQHVAGTASGDGGAPWKDVGIWSQEEWDFIVGKGFGTMSIPVGVTIGNGSPASRADEFGAKQALRIRKTINKPYAFARLIVYSIAVDGPLKEGSGSPGYLAGSKALDTLERIITCTESFFHPTNSGPWTGTLTAFLHRLASVFGRRWMEEEQPSCRTPISQRLTPAIRKEFIRVLRTPALLAMFSKDGPSMSLAQGALRVMALLEPDIIMPEMLERAYGGLTAVNETHRTTAALTAMSAVALPLVSPKIWLPGGKHVVPLLELCIPGIDIVDPVKTTYATMFIVSVVQHLQIGDLSGQYGAPLSDDHAEGMMVDDDNEQFPIPEGTDINETSRLSLAEERALVRDSTAGFSDWVTALFRRILSFYENLPEEGGKSNTTGGKDEENVLKSIKSMMQVVCLHLSEPLFDLVLKIVYEYGTTTAKPNAVRAFGQLVTCLARANPQKTIARFLPFCVSQIEEELKHGASSTRTTSTHAAAASDTVLHWNIGILRGCLGYGGAALLPHKEEILHVLKLLVERTKSERGYTGTGRLITRIVYTLSAVYPDNPRYINTKDWGSEAFSKGHDAWWGHLYTAEEVDIEWHQPTAPEIDFILEILDTIITPALDKVDALLDNVTSWDSSNRNDFCRYLVACRNTWSGMTTIFKEQLKHVVNPCVTESECIDLLPYSLKIEAGYALTDPSDTRFQRFAAMRARFGRVCCRAADAFKGRVDGEDHVDAVTALLGAMDVYLLDYGMLRRAYDSLQRNYAQARDANRIWPKEKRNSRLVHMKRAQVYHSARVYVSSMYRQRDALDDAMLLAIAHLGMSPYLRVRRHAQSVLSNACGYFIRSTRLVLPAIFEALVKGNDPDRMKGALYMLGNKGTSKIAIFVDPLFHEKYLVSLLECQHEEKPSIQKLVNSVAQDLLTYIPEEGTPGWNIGDLPGVDDALAGLESVFSASFVPRPLLSQELDKSPVRVAQWKQIHAHTVSTIVAIALRPQTHWRYVLIALRFLYHLLRRDVPTSSELAHLFIKHTTSPQPSINSLAKRAITKCAAFIKMQTYATTTEELWQENWKSPREVQLPVHDGDDFMASLHQPVDTSGVYVDKIQSGFLLWTPTVKGFSGSGQSLDWHGASRPCIEAIKAVVSQEGYVHSVSALMAQESNRNGGVVKDLRLENVLFIKSLAKLLGPHAFVHIFDAMDPLLSDSDKFKQRAGAELLVGVLRGSKYWPKAESDALWAWTLPRFDAVFAQMKPDTLLMWESALTLQLDGWDPRRNAPLVDWILHLPLEFHGDSAFAMSKSLTLFGVLVHAMHSRFNVHADKFANIFLDNTNTNYAEIRSLMAQTLYAITENQWRPCYSSLEHLQQACESQSRYQVHVEQIVAKLPQWREERLPPPRVSFSEYDKVGLTLLLWFWAYVYSPCASKVYPYVVPMIPEILRMAELNDNTDLHKYGNGVLYILSSILPPTEYIDVMFNDYMNVIKSSSSWRIRLVAIPALVIFFNRTMMSISTDTVAKIMDMLIECLGDENIEVREMASKAVASIVRCSQRQNIEPLKGRFLAMARKATLLPRRDPNYVTALRQLHSPILGLCALIQAFPYSVEPWMPPLTDVLAAHVTDPPPISTTIRKTASEFKKTHQDTWHNDQKAFDEEQLQNLSTMLIGTSYCKICLQKSWPSLLLTPFVDA</sequence>
<feature type="compositionally biased region" description="Polar residues" evidence="10">
    <location>
        <begin position="1"/>
        <end position="12"/>
    </location>
</feature>
<dbReference type="PANTHER" id="PTHR32170:SF3">
    <property type="entry name" value="PROTEASOME ACTIVATOR COMPLEX SUBUNIT 4"/>
    <property type="match status" value="1"/>
</dbReference>
<dbReference type="InterPro" id="IPR021843">
    <property type="entry name" value="PSME4_C"/>
</dbReference>
<feature type="domain" description="Proteasome activator complex subunit 4-like HEAT repeat-like" evidence="13">
    <location>
        <begin position="1328"/>
        <end position="1523"/>
    </location>
</feature>
<evidence type="ECO:0008006" key="16">
    <source>
        <dbReference type="Google" id="ProtNLM"/>
    </source>
</evidence>
<proteinExistence type="inferred from homology"/>
<dbReference type="GO" id="GO:0006281">
    <property type="term" value="P:DNA repair"/>
    <property type="evidence" value="ECO:0007669"/>
    <property type="project" value="UniProtKB-KW"/>
</dbReference>
<evidence type="ECO:0000259" key="13">
    <source>
        <dbReference type="Pfam" id="PF23096"/>
    </source>
</evidence>
<protein>
    <recommendedName>
        <fullName evidence="16">ARM repeat-containing protein</fullName>
    </recommendedName>
</protein>
<keyword evidence="8" id="KW-0539">Nucleus</keyword>
<evidence type="ECO:0000256" key="6">
    <source>
        <dbReference type="ARBA" id="ARBA00022763"/>
    </source>
</evidence>
<name>A0A0D7AJ64_9AGAR</name>
<feature type="repeat" description="HEAT" evidence="9">
    <location>
        <begin position="1741"/>
        <end position="1779"/>
    </location>
</feature>
<dbReference type="EMBL" id="KN881666">
    <property type="protein sequence ID" value="KIY51336.1"/>
    <property type="molecule type" value="Genomic_DNA"/>
</dbReference>
<keyword evidence="7" id="KW-0234">DNA repair</keyword>
<dbReference type="PANTHER" id="PTHR32170">
    <property type="entry name" value="PROTEASOME ACTIVATOR COMPLEX SUBUNIT 4"/>
    <property type="match status" value="1"/>
</dbReference>
<dbReference type="SUPFAM" id="SSF48371">
    <property type="entry name" value="ARM repeat"/>
    <property type="match status" value="2"/>
</dbReference>
<gene>
    <name evidence="14" type="ORF">FISHEDRAFT_37321</name>
</gene>
<keyword evidence="4" id="KW-0963">Cytoplasm</keyword>
<dbReference type="Proteomes" id="UP000054144">
    <property type="component" value="Unassembled WGS sequence"/>
</dbReference>
<evidence type="ECO:0000256" key="1">
    <source>
        <dbReference type="ARBA" id="ARBA00004324"/>
    </source>
</evidence>
<evidence type="ECO:0000256" key="10">
    <source>
        <dbReference type="SAM" id="MobiDB-lite"/>
    </source>
</evidence>
<dbReference type="InterPro" id="IPR032430">
    <property type="entry name" value="Blm10_mid"/>
</dbReference>
<evidence type="ECO:0000256" key="5">
    <source>
        <dbReference type="ARBA" id="ARBA00022737"/>
    </source>
</evidence>
<dbReference type="Pfam" id="PF23096">
    <property type="entry name" value="HEAT_PSME4"/>
    <property type="match status" value="1"/>
</dbReference>
<dbReference type="InterPro" id="IPR000357">
    <property type="entry name" value="HEAT"/>
</dbReference>
<dbReference type="PROSITE" id="PS50077">
    <property type="entry name" value="HEAT_REPEAT"/>
    <property type="match status" value="1"/>
</dbReference>
<dbReference type="InterPro" id="IPR035309">
    <property type="entry name" value="PSME4"/>
</dbReference>
<dbReference type="Gene3D" id="1.25.10.10">
    <property type="entry name" value="Leucine-rich Repeat Variant"/>
    <property type="match status" value="1"/>
</dbReference>
<accession>A0A0D7AJ64</accession>
<evidence type="ECO:0000259" key="11">
    <source>
        <dbReference type="Pfam" id="PF11919"/>
    </source>
</evidence>
<dbReference type="OrthoDB" id="17907at2759"/>
<evidence type="ECO:0000256" key="4">
    <source>
        <dbReference type="ARBA" id="ARBA00022490"/>
    </source>
</evidence>
<dbReference type="InterPro" id="IPR016024">
    <property type="entry name" value="ARM-type_fold"/>
</dbReference>
<reference evidence="14 15" key="1">
    <citation type="journal article" date="2015" name="Fungal Genet. Biol.">
        <title>Evolution of novel wood decay mechanisms in Agaricales revealed by the genome sequences of Fistulina hepatica and Cylindrobasidium torrendii.</title>
        <authorList>
            <person name="Floudas D."/>
            <person name="Held B.W."/>
            <person name="Riley R."/>
            <person name="Nagy L.G."/>
            <person name="Koehler G."/>
            <person name="Ransdell A.S."/>
            <person name="Younus H."/>
            <person name="Chow J."/>
            <person name="Chiniquy J."/>
            <person name="Lipzen A."/>
            <person name="Tritt A."/>
            <person name="Sun H."/>
            <person name="Haridas S."/>
            <person name="LaButti K."/>
            <person name="Ohm R.A."/>
            <person name="Kues U."/>
            <person name="Blanchette R.A."/>
            <person name="Grigoriev I.V."/>
            <person name="Minto R.E."/>
            <person name="Hibbett D.S."/>
        </authorList>
    </citation>
    <scope>NUCLEOTIDE SEQUENCE [LARGE SCALE GENOMIC DNA]</scope>
    <source>
        <strain evidence="14 15">ATCC 64428</strain>
    </source>
</reference>
<dbReference type="InterPro" id="IPR055455">
    <property type="entry name" value="HEAT_PSME4"/>
</dbReference>
<dbReference type="GO" id="GO:0016504">
    <property type="term" value="F:peptidase activator activity"/>
    <property type="evidence" value="ECO:0007669"/>
    <property type="project" value="InterPro"/>
</dbReference>
<dbReference type="GO" id="GO:0010499">
    <property type="term" value="P:proteasomal ubiquitin-independent protein catabolic process"/>
    <property type="evidence" value="ECO:0007669"/>
    <property type="project" value="TreeGrafter"/>
</dbReference>
<dbReference type="Pfam" id="PF02985">
    <property type="entry name" value="HEAT"/>
    <property type="match status" value="1"/>
</dbReference>
<dbReference type="InterPro" id="IPR021133">
    <property type="entry name" value="HEAT_type_2"/>
</dbReference>
<keyword evidence="15" id="KW-1185">Reference proteome</keyword>
<dbReference type="GO" id="GO:0070628">
    <property type="term" value="F:proteasome binding"/>
    <property type="evidence" value="ECO:0007669"/>
    <property type="project" value="InterPro"/>
</dbReference>
<dbReference type="InterPro" id="IPR011989">
    <property type="entry name" value="ARM-like"/>
</dbReference>
<evidence type="ECO:0000259" key="12">
    <source>
        <dbReference type="Pfam" id="PF16507"/>
    </source>
</evidence>
<comment type="subcellular location">
    <subcellularLocation>
        <location evidence="2">Cytoplasm</location>
    </subcellularLocation>
    <subcellularLocation>
        <location evidence="1">Nucleus speckle</location>
    </subcellularLocation>
</comment>
<organism evidence="14 15">
    <name type="scientific">Fistulina hepatica ATCC 64428</name>
    <dbReference type="NCBI Taxonomy" id="1128425"/>
    <lineage>
        <taxon>Eukaryota</taxon>
        <taxon>Fungi</taxon>
        <taxon>Dikarya</taxon>
        <taxon>Basidiomycota</taxon>
        <taxon>Agaricomycotina</taxon>
        <taxon>Agaricomycetes</taxon>
        <taxon>Agaricomycetidae</taxon>
        <taxon>Agaricales</taxon>
        <taxon>Fistulinaceae</taxon>
        <taxon>Fistulina</taxon>
    </lineage>
</organism>
<evidence type="ECO:0000313" key="14">
    <source>
        <dbReference type="EMBL" id="KIY51336.1"/>
    </source>
</evidence>
<dbReference type="GO" id="GO:0016607">
    <property type="term" value="C:nuclear speck"/>
    <property type="evidence" value="ECO:0007669"/>
    <property type="project" value="UniProtKB-SubCell"/>
</dbReference>
<dbReference type="Pfam" id="PF11919">
    <property type="entry name" value="PSME4_C"/>
    <property type="match status" value="1"/>
</dbReference>
<evidence type="ECO:0000256" key="8">
    <source>
        <dbReference type="ARBA" id="ARBA00023242"/>
    </source>
</evidence>
<keyword evidence="6" id="KW-0227">DNA damage</keyword>
<evidence type="ECO:0000256" key="9">
    <source>
        <dbReference type="PROSITE-ProRule" id="PRU00103"/>
    </source>
</evidence>
<feature type="region of interest" description="Disordered" evidence="10">
    <location>
        <begin position="1"/>
        <end position="22"/>
    </location>
</feature>
<evidence type="ECO:0000256" key="2">
    <source>
        <dbReference type="ARBA" id="ARBA00004496"/>
    </source>
</evidence>
<comment type="similarity">
    <text evidence="3">Belongs to the BLM10 family.</text>
</comment>
<feature type="domain" description="Proteasome activator complex subunit 4 C-terminal" evidence="11">
    <location>
        <begin position="1805"/>
        <end position="1890"/>
    </location>
</feature>
<dbReference type="GO" id="GO:0005829">
    <property type="term" value="C:cytosol"/>
    <property type="evidence" value="ECO:0007669"/>
    <property type="project" value="TreeGrafter"/>
</dbReference>
<feature type="domain" description="Proteasome activator Blm10 middle HEAT repeats region" evidence="12">
    <location>
        <begin position="359"/>
        <end position="892"/>
    </location>
</feature>
<dbReference type="Pfam" id="PF16507">
    <property type="entry name" value="HEAT_PSME4_mid"/>
    <property type="match status" value="1"/>
</dbReference>
<keyword evidence="5" id="KW-0677">Repeat</keyword>